<protein>
    <submittedName>
        <fullName evidence="2">Uncharacterized protein</fullName>
    </submittedName>
</protein>
<gene>
    <name evidence="2" type="ORF">EV702DRAFT_1045537</name>
</gene>
<proteinExistence type="predicted"/>
<dbReference type="Proteomes" id="UP000714275">
    <property type="component" value="Unassembled WGS sequence"/>
</dbReference>
<dbReference type="AlphaFoldDB" id="A0A9P6ZUS1"/>
<organism evidence="2 3">
    <name type="scientific">Suillus placidus</name>
    <dbReference type="NCBI Taxonomy" id="48579"/>
    <lineage>
        <taxon>Eukaryota</taxon>
        <taxon>Fungi</taxon>
        <taxon>Dikarya</taxon>
        <taxon>Basidiomycota</taxon>
        <taxon>Agaricomycotina</taxon>
        <taxon>Agaricomycetes</taxon>
        <taxon>Agaricomycetidae</taxon>
        <taxon>Boletales</taxon>
        <taxon>Suillineae</taxon>
        <taxon>Suillaceae</taxon>
        <taxon>Suillus</taxon>
    </lineage>
</organism>
<feature type="compositionally biased region" description="Basic and acidic residues" evidence="1">
    <location>
        <begin position="1"/>
        <end position="12"/>
    </location>
</feature>
<accession>A0A9P6ZUS1</accession>
<evidence type="ECO:0000313" key="3">
    <source>
        <dbReference type="Proteomes" id="UP000714275"/>
    </source>
</evidence>
<dbReference type="EMBL" id="JABBWD010000022">
    <property type="protein sequence ID" value="KAG1777145.1"/>
    <property type="molecule type" value="Genomic_DNA"/>
</dbReference>
<dbReference type="OrthoDB" id="10055769at2759"/>
<evidence type="ECO:0000256" key="1">
    <source>
        <dbReference type="SAM" id="MobiDB-lite"/>
    </source>
</evidence>
<feature type="region of interest" description="Disordered" evidence="1">
    <location>
        <begin position="1"/>
        <end position="26"/>
    </location>
</feature>
<reference evidence="2" key="1">
    <citation type="journal article" date="2020" name="New Phytol.">
        <title>Comparative genomics reveals dynamic genome evolution in host specialist ectomycorrhizal fungi.</title>
        <authorList>
            <person name="Lofgren L.A."/>
            <person name="Nguyen N.H."/>
            <person name="Vilgalys R."/>
            <person name="Ruytinx J."/>
            <person name="Liao H.L."/>
            <person name="Branco S."/>
            <person name="Kuo A."/>
            <person name="LaButti K."/>
            <person name="Lipzen A."/>
            <person name="Andreopoulos W."/>
            <person name="Pangilinan J."/>
            <person name="Riley R."/>
            <person name="Hundley H."/>
            <person name="Na H."/>
            <person name="Barry K."/>
            <person name="Grigoriev I.V."/>
            <person name="Stajich J.E."/>
            <person name="Kennedy P.G."/>
        </authorList>
    </citation>
    <scope>NUCLEOTIDE SEQUENCE</scope>
    <source>
        <strain evidence="2">DOB743</strain>
    </source>
</reference>
<sequence>MGTQDSGREKTTGTEGKSSKLPTLSKLEHENWYGGKIQQVGQPSMMGAHSELWYYVVEFMMWSSVETCISLGISWFIRTRQWEGKDNWYGGKIQQVAQLSTTGWLGTC</sequence>
<comment type="caution">
    <text evidence="2">The sequence shown here is derived from an EMBL/GenBank/DDBJ whole genome shotgun (WGS) entry which is preliminary data.</text>
</comment>
<evidence type="ECO:0000313" key="2">
    <source>
        <dbReference type="EMBL" id="KAG1777145.1"/>
    </source>
</evidence>
<keyword evidence="3" id="KW-1185">Reference proteome</keyword>
<name>A0A9P6ZUS1_9AGAM</name>
<feature type="compositionally biased region" description="Polar residues" evidence="1">
    <location>
        <begin position="13"/>
        <end position="22"/>
    </location>
</feature>